<evidence type="ECO:0000256" key="5">
    <source>
        <dbReference type="ARBA" id="ARBA00022737"/>
    </source>
</evidence>
<keyword evidence="3 9" id="KW-0853">WD repeat</keyword>
<dbReference type="Gene3D" id="3.30.1740.10">
    <property type="entry name" value="Zinc finger, PARP-type"/>
    <property type="match status" value="1"/>
</dbReference>
<feature type="compositionally biased region" description="Basic and acidic residues" evidence="10">
    <location>
        <begin position="354"/>
        <end position="364"/>
    </location>
</feature>
<evidence type="ECO:0000256" key="10">
    <source>
        <dbReference type="SAM" id="MobiDB-lite"/>
    </source>
</evidence>
<evidence type="ECO:0000256" key="3">
    <source>
        <dbReference type="ARBA" id="ARBA00022574"/>
    </source>
</evidence>
<dbReference type="SUPFAM" id="SSF50978">
    <property type="entry name" value="WD40 repeat-like"/>
    <property type="match status" value="1"/>
</dbReference>
<keyword evidence="8" id="KW-0539">Nucleus</keyword>
<feature type="region of interest" description="Disordered" evidence="10">
    <location>
        <begin position="193"/>
        <end position="215"/>
    </location>
</feature>
<dbReference type="InterPro" id="IPR036957">
    <property type="entry name" value="Znf_PARP_sf"/>
</dbReference>
<dbReference type="Proteomes" id="UP001205105">
    <property type="component" value="Unassembled WGS sequence"/>
</dbReference>
<dbReference type="GO" id="GO:2000001">
    <property type="term" value="P:regulation of DNA damage checkpoint"/>
    <property type="evidence" value="ECO:0007669"/>
    <property type="project" value="TreeGrafter"/>
</dbReference>
<dbReference type="GO" id="GO:0003677">
    <property type="term" value="F:DNA binding"/>
    <property type="evidence" value="ECO:0007669"/>
    <property type="project" value="InterPro"/>
</dbReference>
<sequence>MAGGVVTLEQAKSGRSTCRASGEPIAKGEWRVGFETWISGRVAMAWMGSDSSSDSEAGEAAVEKEEQGQEEQEEDEQEPQQEQKKAAPQQQGGGLTEMERQRLELIKRNRERMMALNLPGMAAELLPAAPAKQQQPAKHKGVSRKRLSEVLPRRESSRLRGIAADGSMIHAERQGEITVVAGEVIRRYASGAMAEEQEPQDRHPQGEVQFESSNASAHSDEAFIQLLARSAAAANSGSQGSDAGSSPGSQPGSKAGGKRKGARGGGSGGGSSSGAAAAAGALGAADLCKLRLAEDDVAKVTKEATTHLAFHPTTDTLIVACADKKGNVSLWHVNEGSYELPPAACRTEPILRRAAASEEQREQQQAEGEGGEDVQVCKPAATSAAAVSLDASAGKAARPGSRASSGSGTGSEEQQEAGPFDGVLLLQPQHYQYVSGLRWAGGSGRGAALFTASYDGSLRRLDVEQGVSDLVVSAEEDEYSCMDVMGDGRTALLGDNVGQLRVVDVRAPPAGSLGPALDIHAKKINTVHFEPTQEQVFATASTDTTIKLWDMRALSSSKGGAPKPLATGGHPQACQAALFAPDGSRRLVSTSFDNTCRIWDGANGMQQLLAVKHDNQTGRWVLPFRACWNAAGDGVIVGNMNRFVDIFDAGSGALAGQLSSPFMTAIPSRNAVHPRLPVLAAATNSGRIHIYR</sequence>
<dbReference type="SMART" id="SM00320">
    <property type="entry name" value="WD40"/>
    <property type="match status" value="4"/>
</dbReference>
<dbReference type="GO" id="GO:0008270">
    <property type="term" value="F:zinc ion binding"/>
    <property type="evidence" value="ECO:0007669"/>
    <property type="project" value="UniProtKB-KW"/>
</dbReference>
<dbReference type="PROSITE" id="PS50064">
    <property type="entry name" value="ZF_PARP_2"/>
    <property type="match status" value="1"/>
</dbReference>
<dbReference type="InterPro" id="IPR036322">
    <property type="entry name" value="WD40_repeat_dom_sf"/>
</dbReference>
<evidence type="ECO:0000256" key="1">
    <source>
        <dbReference type="ARBA" id="ARBA00004123"/>
    </source>
</evidence>
<evidence type="ECO:0000256" key="4">
    <source>
        <dbReference type="ARBA" id="ARBA00022723"/>
    </source>
</evidence>
<evidence type="ECO:0000313" key="13">
    <source>
        <dbReference type="Proteomes" id="UP001205105"/>
    </source>
</evidence>
<name>A0AAD5DU17_9CHLO</name>
<dbReference type="InterPro" id="IPR001510">
    <property type="entry name" value="Znf_PARP"/>
</dbReference>
<evidence type="ECO:0000256" key="8">
    <source>
        <dbReference type="ARBA" id="ARBA00023242"/>
    </source>
</evidence>
<feature type="compositionally biased region" description="Gly residues" evidence="10">
    <location>
        <begin position="263"/>
        <end position="272"/>
    </location>
</feature>
<keyword evidence="7" id="KW-0862">Zinc</keyword>
<dbReference type="GO" id="GO:0005634">
    <property type="term" value="C:nucleus"/>
    <property type="evidence" value="ECO:0007669"/>
    <property type="project" value="UniProtKB-SubCell"/>
</dbReference>
<comment type="similarity">
    <text evidence="2">Belongs to the WD repeat DDB2/WDR76 family.</text>
</comment>
<feature type="region of interest" description="Disordered" evidence="10">
    <location>
        <begin position="129"/>
        <end position="154"/>
    </location>
</feature>
<dbReference type="PROSITE" id="PS50294">
    <property type="entry name" value="WD_REPEATS_REGION"/>
    <property type="match status" value="1"/>
</dbReference>
<evidence type="ECO:0000256" key="6">
    <source>
        <dbReference type="ARBA" id="ARBA00022771"/>
    </source>
</evidence>
<evidence type="ECO:0000256" key="2">
    <source>
        <dbReference type="ARBA" id="ARBA00005434"/>
    </source>
</evidence>
<dbReference type="PROSITE" id="PS50082">
    <property type="entry name" value="WD_REPEATS_2"/>
    <property type="match status" value="2"/>
</dbReference>
<evidence type="ECO:0000313" key="12">
    <source>
        <dbReference type="EMBL" id="KAI7843657.1"/>
    </source>
</evidence>
<proteinExistence type="inferred from homology"/>
<feature type="domain" description="PARP-type" evidence="11">
    <location>
        <begin position="6"/>
        <end position="33"/>
    </location>
</feature>
<evidence type="ECO:0000256" key="9">
    <source>
        <dbReference type="PROSITE-ProRule" id="PRU00221"/>
    </source>
</evidence>
<organism evidence="12 13">
    <name type="scientific">Chlorella ohadii</name>
    <dbReference type="NCBI Taxonomy" id="2649997"/>
    <lineage>
        <taxon>Eukaryota</taxon>
        <taxon>Viridiplantae</taxon>
        <taxon>Chlorophyta</taxon>
        <taxon>core chlorophytes</taxon>
        <taxon>Trebouxiophyceae</taxon>
        <taxon>Chlorellales</taxon>
        <taxon>Chlorellaceae</taxon>
        <taxon>Chlorella clade</taxon>
        <taxon>Chlorella</taxon>
    </lineage>
</organism>
<dbReference type="InterPro" id="IPR050853">
    <property type="entry name" value="WD_repeat_DNA-damage-binding"/>
</dbReference>
<feature type="region of interest" description="Disordered" evidence="10">
    <location>
        <begin position="47"/>
        <end position="98"/>
    </location>
</feature>
<feature type="region of interest" description="Disordered" evidence="10">
    <location>
        <begin position="235"/>
        <end position="276"/>
    </location>
</feature>
<keyword evidence="4" id="KW-0479">Metal-binding</keyword>
<evidence type="ECO:0000259" key="11">
    <source>
        <dbReference type="PROSITE" id="PS50064"/>
    </source>
</evidence>
<keyword evidence="13" id="KW-1185">Reference proteome</keyword>
<dbReference type="PANTHER" id="PTHR14773:SF0">
    <property type="entry name" value="WD REPEAT-CONTAINING PROTEIN 76"/>
    <property type="match status" value="1"/>
</dbReference>
<accession>A0AAD5DU17</accession>
<feature type="region of interest" description="Disordered" evidence="10">
    <location>
        <begin position="1"/>
        <end position="22"/>
    </location>
</feature>
<comment type="subcellular location">
    <subcellularLocation>
        <location evidence="1">Nucleus</location>
    </subcellularLocation>
</comment>
<feature type="repeat" description="WD" evidence="9">
    <location>
        <begin position="567"/>
        <end position="600"/>
    </location>
</feature>
<dbReference type="InterPro" id="IPR001680">
    <property type="entry name" value="WD40_rpt"/>
</dbReference>
<dbReference type="Pfam" id="PF00400">
    <property type="entry name" value="WD40"/>
    <property type="match status" value="2"/>
</dbReference>
<comment type="caution">
    <text evidence="12">The sequence shown here is derived from an EMBL/GenBank/DDBJ whole genome shotgun (WGS) entry which is preliminary data.</text>
</comment>
<reference evidence="12" key="1">
    <citation type="submission" date="2020-11" db="EMBL/GenBank/DDBJ databases">
        <title>Chlorella ohadii genome sequencing and assembly.</title>
        <authorList>
            <person name="Murik O."/>
            <person name="Treves H."/>
            <person name="Kedem I."/>
            <person name="Shotland Y."/>
            <person name="Kaplan A."/>
        </authorList>
    </citation>
    <scope>NUCLEOTIDE SEQUENCE</scope>
    <source>
        <strain evidence="12">1</strain>
    </source>
</reference>
<feature type="compositionally biased region" description="Acidic residues" evidence="10">
    <location>
        <begin position="68"/>
        <end position="79"/>
    </location>
</feature>
<dbReference type="AlphaFoldDB" id="A0AAD5DU17"/>
<feature type="region of interest" description="Disordered" evidence="10">
    <location>
        <begin position="390"/>
        <end position="417"/>
    </location>
</feature>
<feature type="repeat" description="WD" evidence="9">
    <location>
        <begin position="517"/>
        <end position="552"/>
    </location>
</feature>
<dbReference type="Gene3D" id="2.130.10.10">
    <property type="entry name" value="YVTN repeat-like/Quinoprotein amine dehydrogenase"/>
    <property type="match status" value="1"/>
</dbReference>
<dbReference type="EMBL" id="JADXDR010000036">
    <property type="protein sequence ID" value="KAI7843657.1"/>
    <property type="molecule type" value="Genomic_DNA"/>
</dbReference>
<dbReference type="PANTHER" id="PTHR14773">
    <property type="entry name" value="WD REPEAT-CONTAINING PROTEIN 76"/>
    <property type="match status" value="1"/>
</dbReference>
<evidence type="ECO:0000256" key="7">
    <source>
        <dbReference type="ARBA" id="ARBA00022833"/>
    </source>
</evidence>
<keyword evidence="5" id="KW-0677">Repeat</keyword>
<feature type="compositionally biased region" description="Low complexity" evidence="10">
    <location>
        <begin position="235"/>
        <end position="253"/>
    </location>
</feature>
<keyword evidence="6" id="KW-0863">Zinc-finger</keyword>
<protein>
    <recommendedName>
        <fullName evidence="11">PARP-type domain-containing protein</fullName>
    </recommendedName>
</protein>
<gene>
    <name evidence="12" type="ORF">COHA_002559</name>
</gene>
<feature type="region of interest" description="Disordered" evidence="10">
    <location>
        <begin position="354"/>
        <end position="375"/>
    </location>
</feature>
<dbReference type="InterPro" id="IPR015943">
    <property type="entry name" value="WD40/YVTN_repeat-like_dom_sf"/>
</dbReference>
<feature type="compositionally biased region" description="Low complexity" evidence="10">
    <location>
        <begin position="47"/>
        <end position="60"/>
    </location>
</feature>